<dbReference type="PANTHER" id="PTHR24243">
    <property type="entry name" value="G-PROTEIN COUPLED RECEPTOR"/>
    <property type="match status" value="1"/>
</dbReference>
<proteinExistence type="inferred from homology"/>
<protein>
    <recommendedName>
        <fullName evidence="12">G-protein coupled receptors family 1 profile domain-containing protein</fullName>
    </recommendedName>
</protein>
<feature type="transmembrane region" description="Helical" evidence="11">
    <location>
        <begin position="193"/>
        <end position="216"/>
    </location>
</feature>
<evidence type="ECO:0000256" key="11">
    <source>
        <dbReference type="SAM" id="Phobius"/>
    </source>
</evidence>
<accession>A0AAW2EVP2</accession>
<feature type="compositionally biased region" description="Basic and acidic residues" evidence="10">
    <location>
        <begin position="360"/>
        <end position="370"/>
    </location>
</feature>
<feature type="transmembrane region" description="Helical" evidence="11">
    <location>
        <begin position="99"/>
        <end position="117"/>
    </location>
</feature>
<dbReference type="EMBL" id="JADYXP020000017">
    <property type="protein sequence ID" value="KAL0106915.1"/>
    <property type="molecule type" value="Genomic_DNA"/>
</dbReference>
<keyword evidence="5 9" id="KW-0297">G-protein coupled receptor</keyword>
<keyword evidence="4 11" id="KW-1133">Transmembrane helix</keyword>
<comment type="subcellular location">
    <subcellularLocation>
        <location evidence="1">Membrane</location>
        <topology evidence="1">Multi-pass membrane protein</topology>
    </subcellularLocation>
</comment>
<organism evidence="13 14">
    <name type="scientific">Cardiocondyla obscurior</name>
    <dbReference type="NCBI Taxonomy" id="286306"/>
    <lineage>
        <taxon>Eukaryota</taxon>
        <taxon>Metazoa</taxon>
        <taxon>Ecdysozoa</taxon>
        <taxon>Arthropoda</taxon>
        <taxon>Hexapoda</taxon>
        <taxon>Insecta</taxon>
        <taxon>Pterygota</taxon>
        <taxon>Neoptera</taxon>
        <taxon>Endopterygota</taxon>
        <taxon>Hymenoptera</taxon>
        <taxon>Apocrita</taxon>
        <taxon>Aculeata</taxon>
        <taxon>Formicoidea</taxon>
        <taxon>Formicidae</taxon>
        <taxon>Myrmicinae</taxon>
        <taxon>Cardiocondyla</taxon>
    </lineage>
</organism>
<feature type="transmembrane region" description="Helical" evidence="11">
    <location>
        <begin position="288"/>
        <end position="309"/>
    </location>
</feature>
<gene>
    <name evidence="13" type="ORF">PUN28_015439</name>
</gene>
<dbReference type="Gene3D" id="1.20.1070.10">
    <property type="entry name" value="Rhodopsin 7-helix transmembrane proteins"/>
    <property type="match status" value="1"/>
</dbReference>
<dbReference type="Pfam" id="PF00001">
    <property type="entry name" value="7tm_1"/>
    <property type="match status" value="1"/>
</dbReference>
<comment type="similarity">
    <text evidence="2 9">Belongs to the G-protein coupled receptor 1 family.</text>
</comment>
<feature type="domain" description="G-protein coupled receptors family 1 profile" evidence="12">
    <location>
        <begin position="39"/>
        <end position="307"/>
    </location>
</feature>
<feature type="region of interest" description="Disordered" evidence="10">
    <location>
        <begin position="348"/>
        <end position="377"/>
    </location>
</feature>
<keyword evidence="14" id="KW-1185">Reference proteome</keyword>
<dbReference type="PANTHER" id="PTHR24243:SF230">
    <property type="entry name" value="G-PROTEIN COUPLED RECEPTORS FAMILY 1 PROFILE DOMAIN-CONTAINING PROTEIN"/>
    <property type="match status" value="1"/>
</dbReference>
<evidence type="ECO:0000259" key="12">
    <source>
        <dbReference type="PROSITE" id="PS50262"/>
    </source>
</evidence>
<keyword evidence="8 9" id="KW-0807">Transducer</keyword>
<feature type="transmembrane region" description="Helical" evidence="11">
    <location>
        <begin position="138"/>
        <end position="159"/>
    </location>
</feature>
<dbReference type="GO" id="GO:0005886">
    <property type="term" value="C:plasma membrane"/>
    <property type="evidence" value="ECO:0007669"/>
    <property type="project" value="TreeGrafter"/>
</dbReference>
<feature type="transmembrane region" description="Helical" evidence="11">
    <location>
        <begin position="27"/>
        <end position="47"/>
    </location>
</feature>
<evidence type="ECO:0000313" key="14">
    <source>
        <dbReference type="Proteomes" id="UP001430953"/>
    </source>
</evidence>
<feature type="transmembrane region" description="Helical" evidence="11">
    <location>
        <begin position="252"/>
        <end position="276"/>
    </location>
</feature>
<feature type="transmembrane region" description="Helical" evidence="11">
    <location>
        <begin position="59"/>
        <end position="79"/>
    </location>
</feature>
<evidence type="ECO:0000256" key="1">
    <source>
        <dbReference type="ARBA" id="ARBA00004141"/>
    </source>
</evidence>
<dbReference type="PROSITE" id="PS00237">
    <property type="entry name" value="G_PROTEIN_RECEP_F1_1"/>
    <property type="match status" value="1"/>
</dbReference>
<name>A0AAW2EVP2_9HYME</name>
<evidence type="ECO:0000256" key="10">
    <source>
        <dbReference type="SAM" id="MobiDB-lite"/>
    </source>
</evidence>
<evidence type="ECO:0000256" key="9">
    <source>
        <dbReference type="RuleBase" id="RU000688"/>
    </source>
</evidence>
<evidence type="ECO:0000256" key="6">
    <source>
        <dbReference type="ARBA" id="ARBA00023136"/>
    </source>
</evidence>
<comment type="caution">
    <text evidence="13">The sequence shown here is derived from an EMBL/GenBank/DDBJ whole genome shotgun (WGS) entry which is preliminary data.</text>
</comment>
<keyword evidence="7 9" id="KW-0675">Receptor</keyword>
<evidence type="ECO:0000256" key="7">
    <source>
        <dbReference type="ARBA" id="ARBA00023170"/>
    </source>
</evidence>
<dbReference type="PRINTS" id="PR00237">
    <property type="entry name" value="GPCRRHODOPSN"/>
</dbReference>
<dbReference type="AlphaFoldDB" id="A0AAW2EVP2"/>
<reference evidence="13 14" key="1">
    <citation type="submission" date="2023-03" db="EMBL/GenBank/DDBJ databases">
        <title>High recombination rates correlate with genetic variation in Cardiocondyla obscurior ants.</title>
        <authorList>
            <person name="Errbii M."/>
        </authorList>
    </citation>
    <scope>NUCLEOTIDE SEQUENCE [LARGE SCALE GENOMIC DNA]</scope>
    <source>
        <strain evidence="13">Alpha-2009</strain>
        <tissue evidence="13">Whole body</tissue>
    </source>
</reference>
<evidence type="ECO:0000313" key="13">
    <source>
        <dbReference type="EMBL" id="KAL0106915.1"/>
    </source>
</evidence>
<dbReference type="GO" id="GO:0004930">
    <property type="term" value="F:G protein-coupled receptor activity"/>
    <property type="evidence" value="ECO:0007669"/>
    <property type="project" value="UniProtKB-KW"/>
</dbReference>
<sequence length="377" mass="43801">MIANNSINITDLCNHQTDPFLYNLQLYYTPILVFLGLLGNCLSMCVFFGTKLRYSSSSIYLGVLAISDSGFLIIVFVTWLKMVLVDLFNRPGFCQFFTFLAYFFSFLSVWFVVAFTIERYIAVRWPLRRQFLCTVTRAKMTVTGLTVLAILLNMPVIWFREIIIFCDTKTCYSVCYLNMDRGFWASAHNNVDMFITFAVPLTMIVIFNVLIARNIYKFDHVRRTLTIESEASNERTYIPRDRMPQTKVTKMLLLVSSAFFFLNMPAFVFRLIAFHYSECEYPKWVISTQQMCLLLFDTSFGINFILYCASGENFRREMIGMCTNRTSTRRSGTLIQMASHVSEFTRRYSSSKRPHSTENAQRKSSQETKKLPVNKGL</sequence>
<evidence type="ECO:0000256" key="3">
    <source>
        <dbReference type="ARBA" id="ARBA00022692"/>
    </source>
</evidence>
<dbReference type="CDD" id="cd14978">
    <property type="entry name" value="7tmA_FMRFamide_R-like"/>
    <property type="match status" value="1"/>
</dbReference>
<evidence type="ECO:0000256" key="8">
    <source>
        <dbReference type="ARBA" id="ARBA00023224"/>
    </source>
</evidence>
<evidence type="ECO:0000256" key="5">
    <source>
        <dbReference type="ARBA" id="ARBA00023040"/>
    </source>
</evidence>
<dbReference type="SUPFAM" id="SSF81321">
    <property type="entry name" value="Family A G protein-coupled receptor-like"/>
    <property type="match status" value="1"/>
</dbReference>
<evidence type="ECO:0000256" key="2">
    <source>
        <dbReference type="ARBA" id="ARBA00010663"/>
    </source>
</evidence>
<keyword evidence="6 11" id="KW-0472">Membrane</keyword>
<dbReference type="InterPro" id="IPR000276">
    <property type="entry name" value="GPCR_Rhodpsn"/>
</dbReference>
<dbReference type="InterPro" id="IPR017452">
    <property type="entry name" value="GPCR_Rhodpsn_7TM"/>
</dbReference>
<evidence type="ECO:0000256" key="4">
    <source>
        <dbReference type="ARBA" id="ARBA00022989"/>
    </source>
</evidence>
<keyword evidence="3 9" id="KW-0812">Transmembrane</keyword>
<dbReference type="PROSITE" id="PS50262">
    <property type="entry name" value="G_PROTEIN_RECEP_F1_2"/>
    <property type="match status" value="1"/>
</dbReference>
<dbReference type="Proteomes" id="UP001430953">
    <property type="component" value="Unassembled WGS sequence"/>
</dbReference>